<comment type="caution">
    <text evidence="1">Lacks conserved residue(s) required for the propagation of feature annotation.</text>
</comment>
<dbReference type="InterPro" id="IPR001789">
    <property type="entry name" value="Sig_transdc_resp-reg_receiver"/>
</dbReference>
<evidence type="ECO:0000313" key="3">
    <source>
        <dbReference type="EMBL" id="KPY98719.1"/>
    </source>
</evidence>
<dbReference type="GO" id="GO:0000160">
    <property type="term" value="P:phosphorelay signal transduction system"/>
    <property type="evidence" value="ECO:0007669"/>
    <property type="project" value="InterPro"/>
</dbReference>
<organism evidence="3 4">
    <name type="scientific">Pseudomonas syringae pv. spinaceae</name>
    <dbReference type="NCBI Taxonomy" id="264459"/>
    <lineage>
        <taxon>Bacteria</taxon>
        <taxon>Pseudomonadati</taxon>
        <taxon>Pseudomonadota</taxon>
        <taxon>Gammaproteobacteria</taxon>
        <taxon>Pseudomonadales</taxon>
        <taxon>Pseudomonadaceae</taxon>
        <taxon>Pseudomonas</taxon>
        <taxon>Pseudomonas syringae</taxon>
    </lineage>
</organism>
<dbReference type="PROSITE" id="PS50110">
    <property type="entry name" value="RESPONSE_REGULATORY"/>
    <property type="match status" value="1"/>
</dbReference>
<evidence type="ECO:0000313" key="4">
    <source>
        <dbReference type="Proteomes" id="UP000050384"/>
    </source>
</evidence>
<proteinExistence type="predicted"/>
<accession>A0A0Q0CXC5</accession>
<dbReference type="Proteomes" id="UP000050384">
    <property type="component" value="Unassembled WGS sequence"/>
</dbReference>
<evidence type="ECO:0000259" key="2">
    <source>
        <dbReference type="PROSITE" id="PS50110"/>
    </source>
</evidence>
<dbReference type="AlphaFoldDB" id="A0A0Q0CXC5"/>
<name>A0A0Q0CXC5_PSESX</name>
<protein>
    <recommendedName>
        <fullName evidence="2">Response regulatory domain-containing protein</fullName>
    </recommendedName>
</protein>
<dbReference type="EMBL" id="LJRI01000500">
    <property type="protein sequence ID" value="KPY98719.1"/>
    <property type="molecule type" value="Genomic_DNA"/>
</dbReference>
<dbReference type="InterPro" id="IPR011006">
    <property type="entry name" value="CheY-like_superfamily"/>
</dbReference>
<feature type="domain" description="Response regulatory" evidence="2">
    <location>
        <begin position="3"/>
        <end position="38"/>
    </location>
</feature>
<reference evidence="3 4" key="1">
    <citation type="submission" date="2015-09" db="EMBL/GenBank/DDBJ databases">
        <title>Genome announcement of multiple Pseudomonas syringae strains.</title>
        <authorList>
            <person name="Thakur S."/>
            <person name="Wang P.W."/>
            <person name="Gong Y."/>
            <person name="Weir B.S."/>
            <person name="Guttman D.S."/>
        </authorList>
    </citation>
    <scope>NUCLEOTIDE SEQUENCE [LARGE SCALE GENOMIC DNA]</scope>
    <source>
        <strain evidence="3 4">ICMP16929</strain>
    </source>
</reference>
<dbReference type="Gene3D" id="3.40.50.2300">
    <property type="match status" value="1"/>
</dbReference>
<comment type="caution">
    <text evidence="3">The sequence shown here is derived from an EMBL/GenBank/DDBJ whole genome shotgun (WGS) entry which is preliminary data.</text>
</comment>
<evidence type="ECO:0000256" key="1">
    <source>
        <dbReference type="PROSITE-ProRule" id="PRU00169"/>
    </source>
</evidence>
<feature type="non-terminal residue" evidence="3">
    <location>
        <position position="38"/>
    </location>
</feature>
<dbReference type="SUPFAM" id="SSF52172">
    <property type="entry name" value="CheY-like"/>
    <property type="match status" value="1"/>
</dbReference>
<sequence>MNKVLIVDDHPVIRLAVRMLMERHGYEVIAETDNGVDV</sequence>
<gene>
    <name evidence="3" type="ORF">ALO94_04930</name>
</gene>